<sequence length="852" mass="96710">MSHRMYLYNLDGLPGITERQKTNGIESLLATYGTGGEDSCLMMEWGYELPLLLQPLFSGETFIHTPVYNGTEGGLYTPAEQGIKALRALYDFIEKHHKVLVDDLTAFQRAKTKLYTFLENQAIHPLFHLDAWDVFNISDDGTEGNHTDQAKELIEEIRNNNAVISAAILADNPSMLDSCPEFKQRGSSFRSFRELLNYDGYGYGWKIISSVLADGDSDFTTYKQDSLYGLKDISGAVITPPVYKKIYPFPYTSDLAIVIKEGKYGFINREGEEVIPCIFDEAWDFTYAWAEVKHNGHFGIIDTTGEFILPAVYEDGYALTETYIAVKQNGLLQIIDLEGNVQIELPDAVEVAGIPDSGFPYFIATGKDGSNTYYSHLFRKLLSGPVENVDIYKEYYIISQQGKYGLLDANGEIQVPLSYKGIRIEYQLDGLIVESTDGKGFYTPGKGWLLPCEYQDIFILKDSTEDGGSMYAVVKKQHKKTGLFDTGKNPRWILPANYEGLKWIKPGYLAYKQGRYWGLMNNTGEFITEPLYESINGKYGQLTHGVALCFRKPEILAISSDNKTRPLTPEEAAKELALINSYLYSRTEVALLEELASPLQKAEEYFLDGKDAVDARQYNKAIDLFHKAIDLGHIEAMTDLGFVYEVEEGFIDYEQAFEWYTKAAEKGEMYAMNNLGLAYLHGRGTVADTDKAVYWFEKAVEKEHKDAYVVLGEIYYREEYERVDHTKALEYYWKAYEAGKDVADAMGNIYEIKQDYPNAVFYYNESVKKGSAYAKWRMGCFYTDGTGVPVNLHKAMELYQQAVTEYETVHVDLAILYMSATFYDYHKAKYHIDAATKAGVSYAEEYRHKLGL</sequence>
<dbReference type="SMART" id="SM00671">
    <property type="entry name" value="SEL1"/>
    <property type="match status" value="6"/>
</dbReference>
<dbReference type="PANTHER" id="PTHR45011">
    <property type="entry name" value="DAP3-BINDING CELL DEATH ENHANCER 1"/>
    <property type="match status" value="1"/>
</dbReference>
<accession>A0A7K1UCR8</accession>
<proteinExistence type="predicted"/>
<dbReference type="InterPro" id="IPR032774">
    <property type="entry name" value="WG_beta_rep"/>
</dbReference>
<evidence type="ECO:0008006" key="3">
    <source>
        <dbReference type="Google" id="ProtNLM"/>
    </source>
</evidence>
<evidence type="ECO:0000313" key="1">
    <source>
        <dbReference type="EMBL" id="MVT12068.1"/>
    </source>
</evidence>
<dbReference type="Gene3D" id="1.25.40.10">
    <property type="entry name" value="Tetratricopeptide repeat domain"/>
    <property type="match status" value="1"/>
</dbReference>
<name>A0A7K1UCR8_9BACT</name>
<dbReference type="InterPro" id="IPR006597">
    <property type="entry name" value="Sel1-like"/>
</dbReference>
<dbReference type="Proteomes" id="UP000461730">
    <property type="component" value="Unassembled WGS sequence"/>
</dbReference>
<evidence type="ECO:0000313" key="2">
    <source>
        <dbReference type="Proteomes" id="UP000461730"/>
    </source>
</evidence>
<comment type="caution">
    <text evidence="1">The sequence shown here is derived from an EMBL/GenBank/DDBJ whole genome shotgun (WGS) entry which is preliminary data.</text>
</comment>
<dbReference type="RefSeq" id="WP_157309488.1">
    <property type="nucleotide sequence ID" value="NZ_WRXN01000018.1"/>
</dbReference>
<reference evidence="1 2" key="1">
    <citation type="submission" date="2019-12" db="EMBL/GenBank/DDBJ databases">
        <title>Chitinophaga sp. strain ysch24 (GDMCC 1.1355), whole genome shotgun sequence.</title>
        <authorList>
            <person name="Zhang X."/>
        </authorList>
    </citation>
    <scope>NUCLEOTIDE SEQUENCE [LARGE SCALE GENOMIC DNA]</scope>
    <source>
        <strain evidence="2">ysch24</strain>
    </source>
</reference>
<dbReference type="PANTHER" id="PTHR45011:SF1">
    <property type="entry name" value="DAP3-BINDING CELL DEATH ENHANCER 1"/>
    <property type="match status" value="1"/>
</dbReference>
<dbReference type="EMBL" id="WRXN01000018">
    <property type="protein sequence ID" value="MVT12068.1"/>
    <property type="molecule type" value="Genomic_DNA"/>
</dbReference>
<dbReference type="AlphaFoldDB" id="A0A7K1UCR8"/>
<dbReference type="SUPFAM" id="SSF81901">
    <property type="entry name" value="HCP-like"/>
    <property type="match status" value="1"/>
</dbReference>
<keyword evidence="2" id="KW-1185">Reference proteome</keyword>
<organism evidence="1 2">
    <name type="scientific">Chitinophaga tropicalis</name>
    <dbReference type="NCBI Taxonomy" id="2683588"/>
    <lineage>
        <taxon>Bacteria</taxon>
        <taxon>Pseudomonadati</taxon>
        <taxon>Bacteroidota</taxon>
        <taxon>Chitinophagia</taxon>
        <taxon>Chitinophagales</taxon>
        <taxon>Chitinophagaceae</taxon>
        <taxon>Chitinophaga</taxon>
    </lineage>
</organism>
<dbReference type="Pfam" id="PF08238">
    <property type="entry name" value="Sel1"/>
    <property type="match status" value="6"/>
</dbReference>
<dbReference type="InterPro" id="IPR052748">
    <property type="entry name" value="ISR_Activator"/>
</dbReference>
<gene>
    <name evidence="1" type="ORF">GO493_27660</name>
</gene>
<dbReference type="InterPro" id="IPR011990">
    <property type="entry name" value="TPR-like_helical_dom_sf"/>
</dbReference>
<protein>
    <recommendedName>
        <fullName evidence="3">TPR repeat protein</fullName>
    </recommendedName>
</protein>
<dbReference type="Pfam" id="PF14903">
    <property type="entry name" value="WG_beta_rep"/>
    <property type="match status" value="3"/>
</dbReference>